<accession>A0AAP0MT59</accession>
<sequence length="62" mass="7208">MEAWGCEGDGGWSEDVGQGWHCARVIRQYRLLFSWLGDMWRRLIWAGDKDCSCEMVRGREGV</sequence>
<comment type="caution">
    <text evidence="1">The sequence shown here is derived from an EMBL/GenBank/DDBJ whole genome shotgun (WGS) entry which is preliminary data.</text>
</comment>
<proteinExistence type="predicted"/>
<dbReference type="AlphaFoldDB" id="A0AAP0MT59"/>
<organism evidence="1 2">
    <name type="scientific">Citrus x changshan-huyou</name>
    <dbReference type="NCBI Taxonomy" id="2935761"/>
    <lineage>
        <taxon>Eukaryota</taxon>
        <taxon>Viridiplantae</taxon>
        <taxon>Streptophyta</taxon>
        <taxon>Embryophyta</taxon>
        <taxon>Tracheophyta</taxon>
        <taxon>Spermatophyta</taxon>
        <taxon>Magnoliopsida</taxon>
        <taxon>eudicotyledons</taxon>
        <taxon>Gunneridae</taxon>
        <taxon>Pentapetalae</taxon>
        <taxon>rosids</taxon>
        <taxon>malvids</taxon>
        <taxon>Sapindales</taxon>
        <taxon>Rutaceae</taxon>
        <taxon>Aurantioideae</taxon>
        <taxon>Citrus</taxon>
    </lineage>
</organism>
<reference evidence="1 2" key="1">
    <citation type="submission" date="2024-05" db="EMBL/GenBank/DDBJ databases">
        <title>Haplotype-resolved chromosome-level genome assembly of Huyou (Citrus changshanensis).</title>
        <authorList>
            <person name="Miao C."/>
            <person name="Chen W."/>
            <person name="Wu Y."/>
            <person name="Wang L."/>
            <person name="Zhao S."/>
            <person name="Grierson D."/>
            <person name="Xu C."/>
            <person name="Chen K."/>
        </authorList>
    </citation>
    <scope>NUCLEOTIDE SEQUENCE [LARGE SCALE GENOMIC DNA]</scope>
    <source>
        <strain evidence="1">01-14</strain>
        <tissue evidence="1">Leaf</tissue>
    </source>
</reference>
<evidence type="ECO:0000313" key="2">
    <source>
        <dbReference type="Proteomes" id="UP001428341"/>
    </source>
</evidence>
<dbReference type="EMBL" id="JBCGBO010000002">
    <property type="protein sequence ID" value="KAK9222870.1"/>
    <property type="molecule type" value="Genomic_DNA"/>
</dbReference>
<dbReference type="Proteomes" id="UP001428341">
    <property type="component" value="Unassembled WGS sequence"/>
</dbReference>
<gene>
    <name evidence="1" type="ORF">WN944_011310</name>
</gene>
<name>A0AAP0MT59_9ROSI</name>
<protein>
    <submittedName>
        <fullName evidence="1">Uncharacterized protein</fullName>
    </submittedName>
</protein>
<evidence type="ECO:0000313" key="1">
    <source>
        <dbReference type="EMBL" id="KAK9222870.1"/>
    </source>
</evidence>
<keyword evidence="2" id="KW-1185">Reference proteome</keyword>